<comment type="caution">
    <text evidence="2">The sequence shown here is derived from an EMBL/GenBank/DDBJ whole genome shotgun (WGS) entry which is preliminary data.</text>
</comment>
<evidence type="ECO:0000313" key="2">
    <source>
        <dbReference type="EMBL" id="MBE9021107.1"/>
    </source>
</evidence>
<feature type="transmembrane region" description="Helical" evidence="1">
    <location>
        <begin position="84"/>
        <end position="109"/>
    </location>
</feature>
<dbReference type="AlphaFoldDB" id="A0A8J7CZ54"/>
<dbReference type="Proteomes" id="UP000622533">
    <property type="component" value="Unassembled WGS sequence"/>
</dbReference>
<evidence type="ECO:0000256" key="1">
    <source>
        <dbReference type="SAM" id="Phobius"/>
    </source>
</evidence>
<keyword evidence="1" id="KW-1133">Transmembrane helix</keyword>
<keyword evidence="1" id="KW-0472">Membrane</keyword>
<dbReference type="RefSeq" id="WP_193912976.1">
    <property type="nucleotide sequence ID" value="NZ_JADEXS020000003.1"/>
</dbReference>
<sequence length="114" mass="12835">MTNHKQVVYQSQLDHKSKLVLRRRTKRRFNPRIFIERIIETTAIVSLLLTGFSGVGAMACWGLEIIETNADPNIIISGWEQQKNICLGAMLVSFSTFLGSSLIGASLSIHRDKF</sequence>
<evidence type="ECO:0000313" key="3">
    <source>
        <dbReference type="Proteomes" id="UP000622533"/>
    </source>
</evidence>
<gene>
    <name evidence="2" type="ORF">IQ276_01130</name>
</gene>
<accession>A0A8J7CZ54</accession>
<reference evidence="2" key="1">
    <citation type="submission" date="2020-10" db="EMBL/GenBank/DDBJ databases">
        <authorList>
            <person name="Castelo-Branco R."/>
            <person name="Eusebio N."/>
            <person name="Adriana R."/>
            <person name="Vieira A."/>
            <person name="Brugerolle De Fraissinette N."/>
            <person name="Rezende De Castro R."/>
            <person name="Schneider M.P."/>
            <person name="Vasconcelos V."/>
            <person name="Leao P.N."/>
        </authorList>
    </citation>
    <scope>NUCLEOTIDE SEQUENCE</scope>
    <source>
        <strain evidence="2">LEGE 12446</strain>
    </source>
</reference>
<proteinExistence type="predicted"/>
<keyword evidence="1" id="KW-0812">Transmembrane</keyword>
<dbReference type="EMBL" id="JADEXS010000007">
    <property type="protein sequence ID" value="MBE9021107.1"/>
    <property type="molecule type" value="Genomic_DNA"/>
</dbReference>
<organism evidence="2 3">
    <name type="scientific">Desmonostoc muscorum LEGE 12446</name>
    <dbReference type="NCBI Taxonomy" id="1828758"/>
    <lineage>
        <taxon>Bacteria</taxon>
        <taxon>Bacillati</taxon>
        <taxon>Cyanobacteriota</taxon>
        <taxon>Cyanophyceae</taxon>
        <taxon>Nostocales</taxon>
        <taxon>Nostocaceae</taxon>
        <taxon>Desmonostoc</taxon>
    </lineage>
</organism>
<protein>
    <submittedName>
        <fullName evidence="2">Uncharacterized protein</fullName>
    </submittedName>
</protein>
<name>A0A8J7CZ54_DESMC</name>
<feature type="transmembrane region" description="Helical" evidence="1">
    <location>
        <begin position="43"/>
        <end position="63"/>
    </location>
</feature>
<keyword evidence="3" id="KW-1185">Reference proteome</keyword>